<proteinExistence type="predicted"/>
<accession>A0AB73T109</accession>
<sequence length="210" mass="23779">MNVYSLKNCCRKDRNKGAAMIVVLCIMAVLMALSLAVLLSASVVMGNAQKAATREQCRLTAITFSEALEEKLTEDYDDPTFKVENEGIRTYLREAISSKQWLYYNEAEAGHNSKKAVTRSFTVENLPSDSAYGDIAVDMYWESDGTVAIDDEELRYSNSILVVVVTCSYKGQTQKVKSQYALKCQYEESVDKNEGETAPVSWKWQRMWRE</sequence>
<protein>
    <recommendedName>
        <fullName evidence="4">Type 4 fimbrial biogenesis protein PilX N-terminal domain-containing protein</fullName>
    </recommendedName>
</protein>
<dbReference type="EMBL" id="QGGY01000011">
    <property type="protein sequence ID" value="PWJ73793.1"/>
    <property type="molecule type" value="Genomic_DNA"/>
</dbReference>
<comment type="caution">
    <text evidence="2">The sequence shown here is derived from an EMBL/GenBank/DDBJ whole genome shotgun (WGS) entry which is preliminary data.</text>
</comment>
<gene>
    <name evidence="2" type="ORF">C7383_111129</name>
</gene>
<name>A0AB73T109_9FIRM</name>
<keyword evidence="1" id="KW-0472">Membrane</keyword>
<reference evidence="2 3" key="1">
    <citation type="submission" date="2018-05" db="EMBL/GenBank/DDBJ databases">
        <authorList>
            <person name="Goeker M."/>
            <person name="Huntemann M."/>
            <person name="Clum A."/>
            <person name="Pillay M."/>
            <person name="Palaniappan K."/>
            <person name="Varghese N."/>
            <person name="Mikhailova N."/>
            <person name="Stamatis D."/>
            <person name="Reddy T."/>
            <person name="Daum C."/>
            <person name="Shapiro N."/>
            <person name="Ivanova N."/>
            <person name="Kyrpides N."/>
            <person name="Woyke T."/>
        </authorList>
    </citation>
    <scope>NUCLEOTIDE SEQUENCE [LARGE SCALE GENOMIC DNA]</scope>
    <source>
        <strain evidence="2 3">DSM 26524</strain>
    </source>
</reference>
<keyword evidence="1" id="KW-1133">Transmembrane helix</keyword>
<organism evidence="2 3">
    <name type="scientific">Murimonas intestini</name>
    <dbReference type="NCBI Taxonomy" id="1337051"/>
    <lineage>
        <taxon>Bacteria</taxon>
        <taxon>Bacillati</taxon>
        <taxon>Bacillota</taxon>
        <taxon>Clostridia</taxon>
        <taxon>Lachnospirales</taxon>
        <taxon>Lachnospiraceae</taxon>
        <taxon>Murimonas</taxon>
    </lineage>
</organism>
<evidence type="ECO:0008006" key="4">
    <source>
        <dbReference type="Google" id="ProtNLM"/>
    </source>
</evidence>
<evidence type="ECO:0000313" key="3">
    <source>
        <dbReference type="Proteomes" id="UP000245412"/>
    </source>
</evidence>
<keyword evidence="3" id="KW-1185">Reference proteome</keyword>
<dbReference type="Proteomes" id="UP000245412">
    <property type="component" value="Unassembled WGS sequence"/>
</dbReference>
<evidence type="ECO:0000256" key="1">
    <source>
        <dbReference type="SAM" id="Phobius"/>
    </source>
</evidence>
<keyword evidence="1" id="KW-0812">Transmembrane</keyword>
<evidence type="ECO:0000313" key="2">
    <source>
        <dbReference type="EMBL" id="PWJ73793.1"/>
    </source>
</evidence>
<dbReference type="AlphaFoldDB" id="A0AB73T109"/>
<feature type="transmembrane region" description="Helical" evidence="1">
    <location>
        <begin position="21"/>
        <end position="45"/>
    </location>
</feature>